<evidence type="ECO:0000256" key="6">
    <source>
        <dbReference type="SAM" id="Phobius"/>
    </source>
</evidence>
<gene>
    <name evidence="8" type="ORF">BJX63DRAFT_169596</name>
</gene>
<feature type="transmembrane region" description="Helical" evidence="6">
    <location>
        <begin position="486"/>
        <end position="507"/>
    </location>
</feature>
<comment type="caution">
    <text evidence="8">The sequence shown here is derived from an EMBL/GenBank/DDBJ whole genome shotgun (WGS) entry which is preliminary data.</text>
</comment>
<proteinExistence type="predicted"/>
<feature type="compositionally biased region" description="Basic and acidic residues" evidence="5">
    <location>
        <begin position="1"/>
        <end position="15"/>
    </location>
</feature>
<evidence type="ECO:0000256" key="5">
    <source>
        <dbReference type="SAM" id="MobiDB-lite"/>
    </source>
</evidence>
<dbReference type="PANTHER" id="PTHR23502">
    <property type="entry name" value="MAJOR FACILITATOR SUPERFAMILY"/>
    <property type="match status" value="1"/>
</dbReference>
<feature type="domain" description="Major facilitator superfamily (MFS) profile" evidence="7">
    <location>
        <begin position="68"/>
        <end position="522"/>
    </location>
</feature>
<dbReference type="EMBL" id="JBFXLT010000029">
    <property type="protein sequence ID" value="KAL2815118.1"/>
    <property type="molecule type" value="Genomic_DNA"/>
</dbReference>
<feature type="region of interest" description="Disordered" evidence="5">
    <location>
        <begin position="1"/>
        <end position="20"/>
    </location>
</feature>
<keyword evidence="3 6" id="KW-1133">Transmembrane helix</keyword>
<feature type="transmembrane region" description="Helical" evidence="6">
    <location>
        <begin position="391"/>
        <end position="412"/>
    </location>
</feature>
<evidence type="ECO:0000313" key="8">
    <source>
        <dbReference type="EMBL" id="KAL2815118.1"/>
    </source>
</evidence>
<name>A0ABR4HI07_9EURO</name>
<feature type="transmembrane region" description="Helical" evidence="6">
    <location>
        <begin position="418"/>
        <end position="444"/>
    </location>
</feature>
<protein>
    <submittedName>
        <fullName evidence="8">Major facilitator superfamily domain-containing protein</fullName>
    </submittedName>
</protein>
<dbReference type="Proteomes" id="UP001610334">
    <property type="component" value="Unassembled WGS sequence"/>
</dbReference>
<dbReference type="Pfam" id="PF07690">
    <property type="entry name" value="MFS_1"/>
    <property type="match status" value="1"/>
</dbReference>
<feature type="transmembrane region" description="Helical" evidence="6">
    <location>
        <begin position="456"/>
        <end position="474"/>
    </location>
</feature>
<feature type="transmembrane region" description="Helical" evidence="6">
    <location>
        <begin position="350"/>
        <end position="370"/>
    </location>
</feature>
<keyword evidence="2 6" id="KW-0812">Transmembrane</keyword>
<feature type="transmembrane region" description="Helical" evidence="6">
    <location>
        <begin position="163"/>
        <end position="181"/>
    </location>
</feature>
<accession>A0ABR4HI07</accession>
<keyword evidence="9" id="KW-1185">Reference proteome</keyword>
<evidence type="ECO:0000313" key="9">
    <source>
        <dbReference type="Proteomes" id="UP001610334"/>
    </source>
</evidence>
<evidence type="ECO:0000256" key="3">
    <source>
        <dbReference type="ARBA" id="ARBA00022989"/>
    </source>
</evidence>
<dbReference type="Gene3D" id="1.20.1250.20">
    <property type="entry name" value="MFS general substrate transporter like domains"/>
    <property type="match status" value="1"/>
</dbReference>
<feature type="transmembrane region" description="Helical" evidence="6">
    <location>
        <begin position="134"/>
        <end position="151"/>
    </location>
</feature>
<dbReference type="PROSITE" id="PS50850">
    <property type="entry name" value="MFS"/>
    <property type="match status" value="1"/>
</dbReference>
<keyword evidence="4 6" id="KW-0472">Membrane</keyword>
<reference evidence="8 9" key="1">
    <citation type="submission" date="2024-07" db="EMBL/GenBank/DDBJ databases">
        <title>Section-level genome sequencing and comparative genomics of Aspergillus sections Usti and Cavernicolus.</title>
        <authorList>
            <consortium name="Lawrence Berkeley National Laboratory"/>
            <person name="Nybo J.L."/>
            <person name="Vesth T.C."/>
            <person name="Theobald S."/>
            <person name="Frisvad J.C."/>
            <person name="Larsen T.O."/>
            <person name="Kjaerboelling I."/>
            <person name="Rothschild-Mancinelli K."/>
            <person name="Lyhne E.K."/>
            <person name="Kogle M.E."/>
            <person name="Barry K."/>
            <person name="Clum A."/>
            <person name="Na H."/>
            <person name="Ledsgaard L."/>
            <person name="Lin J."/>
            <person name="Lipzen A."/>
            <person name="Kuo A."/>
            <person name="Riley R."/>
            <person name="Mondo S."/>
            <person name="Labutti K."/>
            <person name="Haridas S."/>
            <person name="Pangalinan J."/>
            <person name="Salamov A.A."/>
            <person name="Simmons B.A."/>
            <person name="Magnuson J.K."/>
            <person name="Chen J."/>
            <person name="Drula E."/>
            <person name="Henrissat B."/>
            <person name="Wiebenga A."/>
            <person name="Lubbers R.J."/>
            <person name="Gomes A.C."/>
            <person name="Makela M.R."/>
            <person name="Stajich J."/>
            <person name="Grigoriev I.V."/>
            <person name="Mortensen U.H."/>
            <person name="De Vries R.P."/>
            <person name="Baker S.E."/>
            <person name="Andersen M.R."/>
        </authorList>
    </citation>
    <scope>NUCLEOTIDE SEQUENCE [LARGE SCALE GENOMIC DNA]</scope>
    <source>
        <strain evidence="8 9">CBS 588.65</strain>
    </source>
</reference>
<evidence type="ECO:0000256" key="1">
    <source>
        <dbReference type="ARBA" id="ARBA00004141"/>
    </source>
</evidence>
<dbReference type="SUPFAM" id="SSF103473">
    <property type="entry name" value="MFS general substrate transporter"/>
    <property type="match status" value="1"/>
</dbReference>
<feature type="transmembrane region" description="Helical" evidence="6">
    <location>
        <begin position="193"/>
        <end position="216"/>
    </location>
</feature>
<feature type="transmembrane region" description="Helical" evidence="6">
    <location>
        <begin position="99"/>
        <end position="122"/>
    </location>
</feature>
<dbReference type="PANTHER" id="PTHR23502:SF4">
    <property type="entry name" value="MAJOR FACILITATOR SUPERFAMILY (MFS) PROFILE DOMAIN-CONTAINING PROTEIN-RELATED"/>
    <property type="match status" value="1"/>
</dbReference>
<dbReference type="PRINTS" id="PR01036">
    <property type="entry name" value="TCRTETB"/>
</dbReference>
<comment type="subcellular location">
    <subcellularLocation>
        <location evidence="1">Membrane</location>
        <topology evidence="1">Multi-pass membrane protein</topology>
    </subcellularLocation>
</comment>
<organism evidence="8 9">
    <name type="scientific">Aspergillus granulosus</name>
    <dbReference type="NCBI Taxonomy" id="176169"/>
    <lineage>
        <taxon>Eukaryota</taxon>
        <taxon>Fungi</taxon>
        <taxon>Dikarya</taxon>
        <taxon>Ascomycota</taxon>
        <taxon>Pezizomycotina</taxon>
        <taxon>Eurotiomycetes</taxon>
        <taxon>Eurotiomycetidae</taxon>
        <taxon>Eurotiales</taxon>
        <taxon>Aspergillaceae</taxon>
        <taxon>Aspergillus</taxon>
        <taxon>Aspergillus subgen. Nidulantes</taxon>
    </lineage>
</organism>
<dbReference type="InterPro" id="IPR011701">
    <property type="entry name" value="MFS"/>
</dbReference>
<dbReference type="InterPro" id="IPR020846">
    <property type="entry name" value="MFS_dom"/>
</dbReference>
<dbReference type="InterPro" id="IPR036259">
    <property type="entry name" value="MFS_trans_sf"/>
</dbReference>
<evidence type="ECO:0000256" key="4">
    <source>
        <dbReference type="ARBA" id="ARBA00023136"/>
    </source>
</evidence>
<feature type="transmembrane region" description="Helical" evidence="6">
    <location>
        <begin position="310"/>
        <end position="335"/>
    </location>
</feature>
<feature type="transmembrane region" description="Helical" evidence="6">
    <location>
        <begin position="67"/>
        <end position="87"/>
    </location>
</feature>
<evidence type="ECO:0000259" key="7">
    <source>
        <dbReference type="PROSITE" id="PS50850"/>
    </source>
</evidence>
<evidence type="ECO:0000256" key="2">
    <source>
        <dbReference type="ARBA" id="ARBA00022692"/>
    </source>
</evidence>
<feature type="transmembrane region" description="Helical" evidence="6">
    <location>
        <begin position="222"/>
        <end position="241"/>
    </location>
</feature>
<sequence>MDVKDHVDVSEEDITHPPGTQVWFSNAGPRRGRLQAKSQIDQEAAPVQADISSPNDPLQWPAWRKDAVLIAVGLYSFLSAAFNPILATGFPEISETFGVALQLISFTIGIYMLGLGVGAVIWCPTATLFGRRPVYLSAAVLLVASCAWTAASQGYASLILARLLQGFAATPGEMLVSVTVSEIFLPQERGFRLGIYMSLIAAGKSLSPLIGAGIIQGLGWRWVMWIGVIASGICFVLLVVFSRETYWARSMNSSSTLGPRSPGEVYTEDLRISPPLRFTRTLAVFNGRLHESSWLHLASRPFRLLTSPPLLWSAVVYALSLGWIAVLAETIAHLFQSVNGYGFTPVQTGLLYISPLLGTIVGSVIGGKISDLMACARAYKNDGIYEPESRLLMVIPAAISTVIGLAGYGWSIENEDHWIVPTVCFGLIYLGCVLGCTVAVTYCLDIHKSSAIEAQVVLSLFKNCHGLSFSLFIVDWVEASGPRSTFLTLAGLHLAFLLITVPMYIYGKGVRIWMAKREKSII</sequence>